<dbReference type="PANTHER" id="PTHR35330:SF1">
    <property type="entry name" value="SIROHEME BIOSYNTHESIS PROTEIN MET8"/>
    <property type="match status" value="1"/>
</dbReference>
<evidence type="ECO:0000256" key="4">
    <source>
        <dbReference type="ARBA" id="ARBA00023027"/>
    </source>
</evidence>
<evidence type="ECO:0000256" key="6">
    <source>
        <dbReference type="ARBA" id="ARBA00047561"/>
    </source>
</evidence>
<dbReference type="Gene3D" id="1.10.8.610">
    <property type="entry name" value="SirC, precorrin-2 dehydrogenase, C-terminal helical domain-like"/>
    <property type="match status" value="1"/>
</dbReference>
<protein>
    <recommendedName>
        <fullName evidence="2">precorrin-2 dehydrogenase</fullName>
        <ecNumber evidence="2">1.3.1.76</ecNumber>
    </recommendedName>
</protein>
<dbReference type="Pfam" id="PF13241">
    <property type="entry name" value="NAD_binding_7"/>
    <property type="match status" value="1"/>
</dbReference>
<dbReference type="InterPro" id="IPR006367">
    <property type="entry name" value="Sirohaem_synthase_N"/>
</dbReference>
<evidence type="ECO:0000313" key="10">
    <source>
        <dbReference type="Proteomes" id="UP000190285"/>
    </source>
</evidence>
<proteinExistence type="predicted"/>
<dbReference type="EC" id="1.3.1.76" evidence="2"/>
<comment type="pathway">
    <text evidence="1">Porphyrin-containing compound metabolism; siroheme biosynthesis; sirohydrochlorin from precorrin-2: step 1/1.</text>
</comment>
<dbReference type="NCBIfam" id="TIGR01470">
    <property type="entry name" value="cysG_Nterm"/>
    <property type="match status" value="1"/>
</dbReference>
<evidence type="ECO:0000313" key="9">
    <source>
        <dbReference type="EMBL" id="SKC75601.1"/>
    </source>
</evidence>
<evidence type="ECO:0000259" key="8">
    <source>
        <dbReference type="Pfam" id="PF14824"/>
    </source>
</evidence>
<organism evidence="9 10">
    <name type="scientific">Maledivibacter halophilus</name>
    <dbReference type="NCBI Taxonomy" id="36842"/>
    <lineage>
        <taxon>Bacteria</taxon>
        <taxon>Bacillati</taxon>
        <taxon>Bacillota</taxon>
        <taxon>Clostridia</taxon>
        <taxon>Peptostreptococcales</taxon>
        <taxon>Caminicellaceae</taxon>
        <taxon>Maledivibacter</taxon>
    </lineage>
</organism>
<evidence type="ECO:0000259" key="7">
    <source>
        <dbReference type="Pfam" id="PF10414"/>
    </source>
</evidence>
<dbReference type="AlphaFoldDB" id="A0A1T5LHZ8"/>
<comment type="catalytic activity">
    <reaction evidence="6">
        <text>precorrin-2 + NAD(+) = sirohydrochlorin + NADH + 2 H(+)</text>
        <dbReference type="Rhea" id="RHEA:15613"/>
        <dbReference type="ChEBI" id="CHEBI:15378"/>
        <dbReference type="ChEBI" id="CHEBI:57540"/>
        <dbReference type="ChEBI" id="CHEBI:57945"/>
        <dbReference type="ChEBI" id="CHEBI:58351"/>
        <dbReference type="ChEBI" id="CHEBI:58827"/>
        <dbReference type="EC" id="1.3.1.76"/>
    </reaction>
</comment>
<reference evidence="9 10" key="1">
    <citation type="submission" date="2017-02" db="EMBL/GenBank/DDBJ databases">
        <authorList>
            <person name="Peterson S.W."/>
        </authorList>
    </citation>
    <scope>NUCLEOTIDE SEQUENCE [LARGE SCALE GENOMIC DNA]</scope>
    <source>
        <strain evidence="9 10">M1</strain>
    </source>
</reference>
<name>A0A1T5LHZ8_9FIRM</name>
<dbReference type="OrthoDB" id="9773765at2"/>
<feature type="domain" description="Sirohaem synthase dimerisation" evidence="7">
    <location>
        <begin position="156"/>
        <end position="204"/>
    </location>
</feature>
<evidence type="ECO:0000256" key="1">
    <source>
        <dbReference type="ARBA" id="ARBA00005010"/>
    </source>
</evidence>
<evidence type="ECO:0000256" key="3">
    <source>
        <dbReference type="ARBA" id="ARBA00023002"/>
    </source>
</evidence>
<gene>
    <name evidence="9" type="ORF">SAMN02194393_02883</name>
</gene>
<dbReference type="InterPro" id="IPR028281">
    <property type="entry name" value="Sirohaem_synthase_central"/>
</dbReference>
<evidence type="ECO:0000256" key="5">
    <source>
        <dbReference type="ARBA" id="ARBA00023244"/>
    </source>
</evidence>
<dbReference type="InterPro" id="IPR019478">
    <property type="entry name" value="Sirohaem_synthase_dimer_dom"/>
</dbReference>
<dbReference type="Gene3D" id="3.40.50.720">
    <property type="entry name" value="NAD(P)-binding Rossmann-like Domain"/>
    <property type="match status" value="1"/>
</dbReference>
<dbReference type="RefSeq" id="WP_079492523.1">
    <property type="nucleotide sequence ID" value="NZ_FUZT01000007.1"/>
</dbReference>
<evidence type="ECO:0000256" key="2">
    <source>
        <dbReference type="ARBA" id="ARBA00012400"/>
    </source>
</evidence>
<dbReference type="STRING" id="36842.SAMN02194393_02883"/>
<dbReference type="InterPro" id="IPR042518">
    <property type="entry name" value="SirC_C"/>
</dbReference>
<keyword evidence="3" id="KW-0560">Oxidoreductase</keyword>
<dbReference type="UniPathway" id="UPA00262">
    <property type="reaction ID" value="UER00222"/>
</dbReference>
<keyword evidence="4" id="KW-0520">NAD</keyword>
<dbReference type="GO" id="GO:0043115">
    <property type="term" value="F:precorrin-2 dehydrogenase activity"/>
    <property type="evidence" value="ECO:0007669"/>
    <property type="project" value="UniProtKB-EC"/>
</dbReference>
<dbReference type="PANTHER" id="PTHR35330">
    <property type="entry name" value="SIROHEME BIOSYNTHESIS PROTEIN MET8"/>
    <property type="match status" value="1"/>
</dbReference>
<dbReference type="Pfam" id="PF14824">
    <property type="entry name" value="Sirohm_synth_M"/>
    <property type="match status" value="1"/>
</dbReference>
<keyword evidence="5" id="KW-0627">Porphyrin biosynthesis</keyword>
<accession>A0A1T5LHZ8</accession>
<dbReference type="InterPro" id="IPR028161">
    <property type="entry name" value="Met8-like"/>
</dbReference>
<dbReference type="EMBL" id="FUZT01000007">
    <property type="protein sequence ID" value="SKC75601.1"/>
    <property type="molecule type" value="Genomic_DNA"/>
</dbReference>
<dbReference type="GO" id="GO:0004325">
    <property type="term" value="F:ferrochelatase activity"/>
    <property type="evidence" value="ECO:0007669"/>
    <property type="project" value="InterPro"/>
</dbReference>
<keyword evidence="10" id="KW-1185">Reference proteome</keyword>
<dbReference type="GO" id="GO:0019354">
    <property type="term" value="P:siroheme biosynthetic process"/>
    <property type="evidence" value="ECO:0007669"/>
    <property type="project" value="UniProtKB-UniPathway"/>
</dbReference>
<feature type="domain" description="Siroheme synthase central" evidence="8">
    <location>
        <begin position="120"/>
        <end position="146"/>
    </location>
</feature>
<dbReference type="SUPFAM" id="SSF75615">
    <property type="entry name" value="Siroheme synthase middle domains-like"/>
    <property type="match status" value="1"/>
</dbReference>
<dbReference type="Pfam" id="PF10414">
    <property type="entry name" value="CysG_dimeriser"/>
    <property type="match status" value="1"/>
</dbReference>
<sequence length="229" mass="26612">MDKYYPIMLDIKNKKCKVIGGGRVAERKVTSLLECGAIVEVISPFVSDKLFKYYKKGKIKLVQRNYKYGDLKGGYLVYAATDNEEINEICIKECRDNEILLNVADQPNMCDFIVPANIRRGDLNISISTNGKSPMLSKKIRIELEKIFPEEYKEYLEIIGEIREKVKEEIKDISKRREIFHDLVYSDVFKRYLIGELTDLKKALYDMYFYNYGLQGADINGKKGNNNRQ</sequence>
<dbReference type="InterPro" id="IPR036291">
    <property type="entry name" value="NAD(P)-bd_dom_sf"/>
</dbReference>
<dbReference type="Proteomes" id="UP000190285">
    <property type="component" value="Unassembled WGS sequence"/>
</dbReference>
<dbReference type="SUPFAM" id="SSF51735">
    <property type="entry name" value="NAD(P)-binding Rossmann-fold domains"/>
    <property type="match status" value="1"/>
</dbReference>